<protein>
    <submittedName>
        <fullName evidence="6">LysR substrate-binding domain-containing protein</fullName>
    </submittedName>
</protein>
<reference evidence="6 7" key="1">
    <citation type="submission" date="2024-01" db="EMBL/GenBank/DDBJ databases">
        <authorList>
            <person name="Deng Y."/>
            <person name="Su J."/>
        </authorList>
    </citation>
    <scope>NUCLEOTIDE SEQUENCE [LARGE SCALE GENOMIC DNA]</scope>
    <source>
        <strain evidence="6 7">CPCC 100088</strain>
    </source>
</reference>
<dbReference type="Pfam" id="PF03466">
    <property type="entry name" value="LysR_substrate"/>
    <property type="match status" value="1"/>
</dbReference>
<dbReference type="InterPro" id="IPR036390">
    <property type="entry name" value="WH_DNA-bd_sf"/>
</dbReference>
<dbReference type="EMBL" id="JAYWLC010000003">
    <property type="protein sequence ID" value="MER5171165.1"/>
    <property type="molecule type" value="Genomic_DNA"/>
</dbReference>
<evidence type="ECO:0000313" key="7">
    <source>
        <dbReference type="Proteomes" id="UP001438953"/>
    </source>
</evidence>
<evidence type="ECO:0000256" key="1">
    <source>
        <dbReference type="ARBA" id="ARBA00009437"/>
    </source>
</evidence>
<comment type="caution">
    <text evidence="6">The sequence shown here is derived from an EMBL/GenBank/DDBJ whole genome shotgun (WGS) entry which is preliminary data.</text>
</comment>
<dbReference type="Proteomes" id="UP001438953">
    <property type="component" value="Unassembled WGS sequence"/>
</dbReference>
<dbReference type="InterPro" id="IPR000847">
    <property type="entry name" value="LysR_HTH_N"/>
</dbReference>
<dbReference type="Gene3D" id="3.40.190.10">
    <property type="entry name" value="Periplasmic binding protein-like II"/>
    <property type="match status" value="2"/>
</dbReference>
<dbReference type="SUPFAM" id="SSF53850">
    <property type="entry name" value="Periplasmic binding protein-like II"/>
    <property type="match status" value="1"/>
</dbReference>
<keyword evidence="4" id="KW-0804">Transcription</keyword>
<dbReference type="InterPro" id="IPR036388">
    <property type="entry name" value="WH-like_DNA-bd_sf"/>
</dbReference>
<dbReference type="PANTHER" id="PTHR30537:SF74">
    <property type="entry name" value="HTH-TYPE TRANSCRIPTIONAL REGULATOR TRPI"/>
    <property type="match status" value="1"/>
</dbReference>
<dbReference type="Gene3D" id="1.10.10.10">
    <property type="entry name" value="Winged helix-like DNA-binding domain superfamily/Winged helix DNA-binding domain"/>
    <property type="match status" value="1"/>
</dbReference>
<accession>A0ABV1SE46</accession>
<evidence type="ECO:0000313" key="6">
    <source>
        <dbReference type="EMBL" id="MER5171165.1"/>
    </source>
</evidence>
<gene>
    <name evidence="6" type="ORF">VSX56_05185</name>
</gene>
<feature type="domain" description="HTH lysR-type" evidence="5">
    <location>
        <begin position="9"/>
        <end position="66"/>
    </location>
</feature>
<evidence type="ECO:0000256" key="4">
    <source>
        <dbReference type="ARBA" id="ARBA00023163"/>
    </source>
</evidence>
<dbReference type="RefSeq" id="WP_350935354.1">
    <property type="nucleotide sequence ID" value="NZ_JAYWLC010000003.1"/>
</dbReference>
<keyword evidence="3" id="KW-0238">DNA-binding</keyword>
<dbReference type="Pfam" id="PF00126">
    <property type="entry name" value="HTH_1"/>
    <property type="match status" value="1"/>
</dbReference>
<dbReference type="PRINTS" id="PR00039">
    <property type="entry name" value="HTHLYSR"/>
</dbReference>
<dbReference type="InterPro" id="IPR005119">
    <property type="entry name" value="LysR_subst-bd"/>
</dbReference>
<comment type="similarity">
    <text evidence="1">Belongs to the LysR transcriptional regulatory family.</text>
</comment>
<dbReference type="SUPFAM" id="SSF46785">
    <property type="entry name" value="Winged helix' DNA-binding domain"/>
    <property type="match status" value="1"/>
</dbReference>
<organism evidence="6 7">
    <name type="scientific">Thioclava kandeliae</name>
    <dbReference type="NCBI Taxonomy" id="3070818"/>
    <lineage>
        <taxon>Bacteria</taxon>
        <taxon>Pseudomonadati</taxon>
        <taxon>Pseudomonadota</taxon>
        <taxon>Alphaproteobacteria</taxon>
        <taxon>Rhodobacterales</taxon>
        <taxon>Paracoccaceae</taxon>
        <taxon>Thioclava</taxon>
    </lineage>
</organism>
<evidence type="ECO:0000256" key="3">
    <source>
        <dbReference type="ARBA" id="ARBA00023125"/>
    </source>
</evidence>
<reference evidence="6 7" key="2">
    <citation type="submission" date="2024-06" db="EMBL/GenBank/DDBJ databases">
        <title>Thioclava kandeliae sp. nov. from a rhizosphere soil sample of Kandelia candel in a mangrove.</title>
        <authorList>
            <person name="Mu T."/>
        </authorList>
    </citation>
    <scope>NUCLEOTIDE SEQUENCE [LARGE SCALE GENOMIC DNA]</scope>
    <source>
        <strain evidence="6 7">CPCC 100088</strain>
    </source>
</reference>
<sequence>MSIPRRFLPTMSSLRALEAVDRLGTAVAAAQDLDLTHSAVSRQLRVLEEQLGVKLFLREGKRLGLTSAGQNYARAVRDCLDTLAQASLSLRAAGDQDSLSLAVPLTFGLHWLAPRLARFAAIYPALHINQSTRNHPVNFATEPFDAAILFGLADADGLARLPLAENRLVPVGGTTMSPPAQPRDLLERPLLHLASRPGAWESWFADHDIPPGHLRGPLFDQFLSLAHAARSGMGLALLPDFLAEPEIAQGSLIRMGATFQDRASRYYLAWPADIEPSVPLKTLIRFLETDLKARPHGPATP</sequence>
<dbReference type="InterPro" id="IPR058163">
    <property type="entry name" value="LysR-type_TF_proteobact-type"/>
</dbReference>
<keyword evidence="2" id="KW-0805">Transcription regulation</keyword>
<proteinExistence type="inferred from homology"/>
<evidence type="ECO:0000259" key="5">
    <source>
        <dbReference type="PROSITE" id="PS50931"/>
    </source>
</evidence>
<keyword evidence="7" id="KW-1185">Reference proteome</keyword>
<dbReference type="PANTHER" id="PTHR30537">
    <property type="entry name" value="HTH-TYPE TRANSCRIPTIONAL REGULATOR"/>
    <property type="match status" value="1"/>
</dbReference>
<evidence type="ECO:0000256" key="2">
    <source>
        <dbReference type="ARBA" id="ARBA00023015"/>
    </source>
</evidence>
<dbReference type="PROSITE" id="PS50931">
    <property type="entry name" value="HTH_LYSR"/>
    <property type="match status" value="1"/>
</dbReference>
<name>A0ABV1SE46_9RHOB</name>